<dbReference type="PhylomeDB" id="A0A0G4GSJ5"/>
<proteinExistence type="predicted"/>
<dbReference type="InParanoid" id="A0A0G4GSJ5"/>
<keyword evidence="3" id="KW-1185">Reference proteome</keyword>
<accession>A0A0G4GSJ5</accession>
<dbReference type="EMBL" id="CDMY01000787">
    <property type="protein sequence ID" value="CEM33537.1"/>
    <property type="molecule type" value="Genomic_DNA"/>
</dbReference>
<evidence type="ECO:0000256" key="1">
    <source>
        <dbReference type="SAM" id="MobiDB-lite"/>
    </source>
</evidence>
<dbReference type="AlphaFoldDB" id="A0A0G4GSJ5"/>
<gene>
    <name evidence="2" type="ORF">Vbra_22842</name>
</gene>
<sequence>MDHEKKPQEVLKEVKKAKRPNEPRSINLSGIQEPEWHEETESDAHEPRGKERHEKRKDDVVYPYESIIVTTQVFEKCVHEYRTGESGGYQTTLLTPAVTASDKSKGITWGDFLKQASLWGQARCVGRYGLEYEGP</sequence>
<feature type="compositionally biased region" description="Basic and acidic residues" evidence="1">
    <location>
        <begin position="34"/>
        <end position="57"/>
    </location>
</feature>
<name>A0A0G4GSJ5_VITBC</name>
<evidence type="ECO:0000313" key="3">
    <source>
        <dbReference type="Proteomes" id="UP000041254"/>
    </source>
</evidence>
<dbReference type="VEuPathDB" id="CryptoDB:Vbra_22842"/>
<feature type="region of interest" description="Disordered" evidence="1">
    <location>
        <begin position="1"/>
        <end position="57"/>
    </location>
</feature>
<organism evidence="2 3">
    <name type="scientific">Vitrella brassicaformis (strain CCMP3155)</name>
    <dbReference type="NCBI Taxonomy" id="1169540"/>
    <lineage>
        <taxon>Eukaryota</taxon>
        <taxon>Sar</taxon>
        <taxon>Alveolata</taxon>
        <taxon>Colpodellida</taxon>
        <taxon>Vitrellaceae</taxon>
        <taxon>Vitrella</taxon>
    </lineage>
</organism>
<protein>
    <submittedName>
        <fullName evidence="2">Uncharacterized protein</fullName>
    </submittedName>
</protein>
<reference evidence="2 3" key="1">
    <citation type="submission" date="2014-11" db="EMBL/GenBank/DDBJ databases">
        <authorList>
            <person name="Zhu J."/>
            <person name="Qi W."/>
            <person name="Song R."/>
        </authorList>
    </citation>
    <scope>NUCLEOTIDE SEQUENCE [LARGE SCALE GENOMIC DNA]</scope>
</reference>
<dbReference type="Proteomes" id="UP000041254">
    <property type="component" value="Unassembled WGS sequence"/>
</dbReference>
<feature type="compositionally biased region" description="Basic and acidic residues" evidence="1">
    <location>
        <begin position="1"/>
        <end position="22"/>
    </location>
</feature>
<evidence type="ECO:0000313" key="2">
    <source>
        <dbReference type="EMBL" id="CEM33537.1"/>
    </source>
</evidence>